<protein>
    <submittedName>
        <fullName evidence="3">4005_t:CDS:1</fullName>
    </submittedName>
</protein>
<comment type="caution">
    <text evidence="3">The sequence shown here is derived from an EMBL/GenBank/DDBJ whole genome shotgun (WGS) entry which is preliminary data.</text>
</comment>
<dbReference type="Gene3D" id="1.20.1280.50">
    <property type="match status" value="1"/>
</dbReference>
<dbReference type="AlphaFoldDB" id="A0A9N9C622"/>
<dbReference type="SUPFAM" id="SSF81383">
    <property type="entry name" value="F-box domain"/>
    <property type="match status" value="1"/>
</dbReference>
<dbReference type="Proteomes" id="UP000789405">
    <property type="component" value="Unassembled WGS sequence"/>
</dbReference>
<dbReference type="InterPro" id="IPR036047">
    <property type="entry name" value="F-box-like_dom_sf"/>
</dbReference>
<evidence type="ECO:0000313" key="4">
    <source>
        <dbReference type="Proteomes" id="UP000789405"/>
    </source>
</evidence>
<keyword evidence="4" id="KW-1185">Reference proteome</keyword>
<dbReference type="InterPro" id="IPR001810">
    <property type="entry name" value="F-box_dom"/>
</dbReference>
<dbReference type="OrthoDB" id="2322805at2759"/>
<sequence length="388" mass="45573">MSSQRNEKGISLILHRKQNSKSYSEFTCETSPTSPKPTYNFLSHKGPIVDYVRWQDVIETSIEATELFSKMQHEIILKILKELDITDILAFCMVNRRCRLHTQDPYFWYHILKRDWKDWIGFEKVLKRYNIDPELTGKFKSIEDDTLNLKRAYMILATFKYPMSERRDESTDGAGSWWDNEEFKLIPSKESEFGSIIKQRTKLFQLQVCIKYPSRGWYDVVWRLKIDKLNGEPEFGFYTTVDTMDFKDQRTSTQVYKYVAQKSDFTRVIGKGWFCFILPYPILIEPYKSVRNLKDMSLRKTTNCLFELTTFNKNARWGHSSDNGFTIDYVALRPHVHYDIPRGNRNSSGSTSSSRSSDSAKHLSRGSKLIHHSASQLLDSIRNSRLFD</sequence>
<dbReference type="Pfam" id="PF00646">
    <property type="entry name" value="F-box"/>
    <property type="match status" value="1"/>
</dbReference>
<reference evidence="3" key="1">
    <citation type="submission" date="2021-06" db="EMBL/GenBank/DDBJ databases">
        <authorList>
            <person name="Kallberg Y."/>
            <person name="Tangrot J."/>
            <person name="Rosling A."/>
        </authorList>
    </citation>
    <scope>NUCLEOTIDE SEQUENCE</scope>
    <source>
        <strain evidence="3">MA453B</strain>
    </source>
</reference>
<evidence type="ECO:0000256" key="1">
    <source>
        <dbReference type="SAM" id="MobiDB-lite"/>
    </source>
</evidence>
<feature type="domain" description="F-box" evidence="2">
    <location>
        <begin position="65"/>
        <end position="111"/>
    </location>
</feature>
<gene>
    <name evidence="3" type="ORF">DERYTH_LOCUS7039</name>
</gene>
<feature type="compositionally biased region" description="Low complexity" evidence="1">
    <location>
        <begin position="347"/>
        <end position="357"/>
    </location>
</feature>
<name>A0A9N9C622_9GLOM</name>
<feature type="region of interest" description="Disordered" evidence="1">
    <location>
        <begin position="340"/>
        <end position="360"/>
    </location>
</feature>
<proteinExistence type="predicted"/>
<accession>A0A9N9C622</accession>
<dbReference type="PROSITE" id="PS50181">
    <property type="entry name" value="FBOX"/>
    <property type="match status" value="1"/>
</dbReference>
<evidence type="ECO:0000259" key="2">
    <source>
        <dbReference type="PROSITE" id="PS50181"/>
    </source>
</evidence>
<dbReference type="EMBL" id="CAJVPY010003319">
    <property type="protein sequence ID" value="CAG8588407.1"/>
    <property type="molecule type" value="Genomic_DNA"/>
</dbReference>
<dbReference type="CDD" id="cd09917">
    <property type="entry name" value="F-box_SF"/>
    <property type="match status" value="1"/>
</dbReference>
<evidence type="ECO:0000313" key="3">
    <source>
        <dbReference type="EMBL" id="CAG8588407.1"/>
    </source>
</evidence>
<organism evidence="3 4">
    <name type="scientific">Dentiscutata erythropus</name>
    <dbReference type="NCBI Taxonomy" id="1348616"/>
    <lineage>
        <taxon>Eukaryota</taxon>
        <taxon>Fungi</taxon>
        <taxon>Fungi incertae sedis</taxon>
        <taxon>Mucoromycota</taxon>
        <taxon>Glomeromycotina</taxon>
        <taxon>Glomeromycetes</taxon>
        <taxon>Diversisporales</taxon>
        <taxon>Gigasporaceae</taxon>
        <taxon>Dentiscutata</taxon>
    </lineage>
</organism>